<dbReference type="GO" id="GO:0046872">
    <property type="term" value="F:metal ion binding"/>
    <property type="evidence" value="ECO:0007669"/>
    <property type="project" value="UniProtKB-KW"/>
</dbReference>
<dbReference type="InterPro" id="IPR005720">
    <property type="entry name" value="Dihydroorotate_DH_cat"/>
</dbReference>
<evidence type="ECO:0000313" key="27">
    <source>
        <dbReference type="Proteomes" id="UP000198304"/>
    </source>
</evidence>
<evidence type="ECO:0000256" key="11">
    <source>
        <dbReference type="ARBA" id="ARBA00023002"/>
    </source>
</evidence>
<dbReference type="SUPFAM" id="SSF51395">
    <property type="entry name" value="FMN-linked oxidoreductases"/>
    <property type="match status" value="1"/>
</dbReference>
<evidence type="ECO:0000256" key="9">
    <source>
        <dbReference type="ARBA" id="ARBA00022643"/>
    </source>
</evidence>
<evidence type="ECO:0000256" key="22">
    <source>
        <dbReference type="ARBA" id="ARBA00049578"/>
    </source>
</evidence>
<dbReference type="Gene3D" id="3.30.70.20">
    <property type="match status" value="1"/>
</dbReference>
<dbReference type="SUPFAM" id="SSF54862">
    <property type="entry name" value="4Fe-4S ferredoxins"/>
    <property type="match status" value="1"/>
</dbReference>
<proteinExistence type="inferred from homology"/>
<comment type="catalytic activity">
    <reaction evidence="19">
        <text>5,6-dihydrothymine + NAD(+) = thymine + NADH + H(+)</text>
        <dbReference type="Rhea" id="RHEA:28791"/>
        <dbReference type="ChEBI" id="CHEBI:15378"/>
        <dbReference type="ChEBI" id="CHEBI:17821"/>
        <dbReference type="ChEBI" id="CHEBI:27468"/>
        <dbReference type="ChEBI" id="CHEBI:57540"/>
        <dbReference type="ChEBI" id="CHEBI:57945"/>
        <dbReference type="EC" id="1.3.1.1"/>
    </reaction>
</comment>
<evidence type="ECO:0000256" key="7">
    <source>
        <dbReference type="ARBA" id="ARBA00018101"/>
    </source>
</evidence>
<feature type="domain" description="4Fe-4S ferredoxin-type" evidence="25">
    <location>
        <begin position="336"/>
        <end position="368"/>
    </location>
</feature>
<evidence type="ECO:0000256" key="17">
    <source>
        <dbReference type="ARBA" id="ARBA00032046"/>
    </source>
</evidence>
<dbReference type="EC" id="1.3.1.1" evidence="24"/>
<dbReference type="InterPro" id="IPR017900">
    <property type="entry name" value="4Fe4S_Fe_S_CS"/>
</dbReference>
<dbReference type="PANTHER" id="PTHR43073">
    <property type="entry name" value="DIHYDROPYRIMIDINE DEHYDROGENASE [NADP(+)]"/>
    <property type="match status" value="1"/>
</dbReference>
<evidence type="ECO:0000259" key="25">
    <source>
        <dbReference type="PROSITE" id="PS51379"/>
    </source>
</evidence>
<evidence type="ECO:0000256" key="13">
    <source>
        <dbReference type="ARBA" id="ARBA00023014"/>
    </source>
</evidence>
<comment type="similarity">
    <text evidence="4">Belongs to the dihydroorotate dehydrogenase family. Type 1 subfamily.</text>
</comment>
<evidence type="ECO:0000256" key="1">
    <source>
        <dbReference type="ARBA" id="ARBA00001917"/>
    </source>
</evidence>
<name>A0A239HS77_9FIRM</name>
<evidence type="ECO:0000256" key="4">
    <source>
        <dbReference type="ARBA" id="ARBA00008008"/>
    </source>
</evidence>
<dbReference type="InterPro" id="IPR017896">
    <property type="entry name" value="4Fe4S_Fe-S-bd"/>
</dbReference>
<evidence type="ECO:0000256" key="10">
    <source>
        <dbReference type="ARBA" id="ARBA00022723"/>
    </source>
</evidence>
<dbReference type="PROSITE" id="PS51379">
    <property type="entry name" value="4FE4S_FER_2"/>
    <property type="match status" value="2"/>
</dbReference>
<comment type="catalytic activity">
    <reaction evidence="20">
        <text>5,6-dihydrouracil + NAD(+) = uracil + NADH + H(+)</text>
        <dbReference type="Rhea" id="RHEA:20189"/>
        <dbReference type="ChEBI" id="CHEBI:15378"/>
        <dbReference type="ChEBI" id="CHEBI:15901"/>
        <dbReference type="ChEBI" id="CHEBI:17568"/>
        <dbReference type="ChEBI" id="CHEBI:57540"/>
        <dbReference type="ChEBI" id="CHEBI:57945"/>
        <dbReference type="EC" id="1.3.1.1"/>
    </reaction>
</comment>
<dbReference type="Gene3D" id="3.20.20.70">
    <property type="entry name" value="Aldolase class I"/>
    <property type="match status" value="1"/>
</dbReference>
<feature type="domain" description="4Fe-4S ferredoxin-type" evidence="25">
    <location>
        <begin position="370"/>
        <end position="400"/>
    </location>
</feature>
<protein>
    <recommendedName>
        <fullName evidence="7">Dihydroorotate dehydrogenase B (NAD(+)), catalytic subunit</fullName>
        <ecNumber evidence="24">1.3.1.1</ecNumber>
        <ecNumber evidence="6">1.3.1.14</ecNumber>
    </recommendedName>
    <alternativeName>
        <fullName evidence="15">Dihydroorotate oxidase B</fullName>
    </alternativeName>
    <alternativeName>
        <fullName evidence="18">Dihydrothymine dehydrogenase</fullName>
    </alternativeName>
    <alternativeName>
        <fullName evidence="16">Dihydrouracil dehydrogenase</fullName>
    </alternativeName>
    <alternativeName>
        <fullName evidence="17">Orotate reductase (NADH)</fullName>
    </alternativeName>
</protein>
<evidence type="ECO:0000256" key="12">
    <source>
        <dbReference type="ARBA" id="ARBA00023004"/>
    </source>
</evidence>
<evidence type="ECO:0000256" key="5">
    <source>
        <dbReference type="ARBA" id="ARBA00010804"/>
    </source>
</evidence>
<evidence type="ECO:0000256" key="19">
    <source>
        <dbReference type="ARBA" id="ARBA00047685"/>
    </source>
</evidence>
<comment type="subunit">
    <text evidence="23">Heterotetramer of 2 PreA and 2 PreT subunits.</text>
</comment>
<dbReference type="GO" id="GO:0051536">
    <property type="term" value="F:iron-sulfur cluster binding"/>
    <property type="evidence" value="ECO:0007669"/>
    <property type="project" value="UniProtKB-KW"/>
</dbReference>
<comment type="catalytic activity">
    <reaction evidence="21">
        <text>(S)-dihydroorotate + NAD(+) = orotate + NADH + H(+)</text>
        <dbReference type="Rhea" id="RHEA:13513"/>
        <dbReference type="ChEBI" id="CHEBI:15378"/>
        <dbReference type="ChEBI" id="CHEBI:30839"/>
        <dbReference type="ChEBI" id="CHEBI:30864"/>
        <dbReference type="ChEBI" id="CHEBI:57540"/>
        <dbReference type="ChEBI" id="CHEBI:57945"/>
        <dbReference type="EC" id="1.3.1.14"/>
    </reaction>
</comment>
<dbReference type="Pfam" id="PF01180">
    <property type="entry name" value="DHO_dh"/>
    <property type="match status" value="1"/>
</dbReference>
<keyword evidence="12" id="KW-0408">Iron</keyword>
<reference evidence="26 27" key="1">
    <citation type="submission" date="2017-06" db="EMBL/GenBank/DDBJ databases">
        <authorList>
            <person name="Kim H.J."/>
            <person name="Triplett B.A."/>
        </authorList>
    </citation>
    <scope>NUCLEOTIDE SEQUENCE [LARGE SCALE GENOMIC DNA]</scope>
    <source>
        <strain evidence="26 27">SCA</strain>
    </source>
</reference>
<keyword evidence="11" id="KW-0560">Oxidoreductase</keyword>
<gene>
    <name evidence="26" type="ORF">SAMN05446037_102355</name>
</gene>
<evidence type="ECO:0000256" key="2">
    <source>
        <dbReference type="ARBA" id="ARBA00003616"/>
    </source>
</evidence>
<evidence type="ECO:0000256" key="8">
    <source>
        <dbReference type="ARBA" id="ARBA00022630"/>
    </source>
</evidence>
<comment type="function">
    <text evidence="2">Catalyzes the conversion of dihydroorotate to orotate with NAD(+) as electron acceptor.</text>
</comment>
<evidence type="ECO:0000256" key="18">
    <source>
        <dbReference type="ARBA" id="ARBA00032722"/>
    </source>
</evidence>
<keyword evidence="10" id="KW-0479">Metal-binding</keyword>
<evidence type="ECO:0000256" key="14">
    <source>
        <dbReference type="ARBA" id="ARBA00023027"/>
    </source>
</evidence>
<organism evidence="26 27">
    <name type="scientific">Anaerovirgula multivorans</name>
    <dbReference type="NCBI Taxonomy" id="312168"/>
    <lineage>
        <taxon>Bacteria</taxon>
        <taxon>Bacillati</taxon>
        <taxon>Bacillota</taxon>
        <taxon>Clostridia</taxon>
        <taxon>Peptostreptococcales</taxon>
        <taxon>Natronincolaceae</taxon>
        <taxon>Anaerovirgula</taxon>
    </lineage>
</organism>
<dbReference type="NCBIfam" id="NF006183">
    <property type="entry name" value="PRK08318.1"/>
    <property type="match status" value="1"/>
</dbReference>
<keyword evidence="14" id="KW-0520">NAD</keyword>
<dbReference type="EC" id="1.3.1.14" evidence="6"/>
<evidence type="ECO:0000256" key="15">
    <source>
        <dbReference type="ARBA" id="ARBA00029718"/>
    </source>
</evidence>
<evidence type="ECO:0000256" key="6">
    <source>
        <dbReference type="ARBA" id="ARBA00012061"/>
    </source>
</evidence>
<dbReference type="PANTHER" id="PTHR43073:SF2">
    <property type="entry name" value="DIHYDROPYRIMIDINE DEHYDROGENASE [NADP(+)]"/>
    <property type="match status" value="1"/>
</dbReference>
<evidence type="ECO:0000313" key="26">
    <source>
        <dbReference type="EMBL" id="SNS84130.1"/>
    </source>
</evidence>
<dbReference type="Pfam" id="PF14697">
    <property type="entry name" value="Fer4_21"/>
    <property type="match status" value="1"/>
</dbReference>
<keyword evidence="27" id="KW-1185">Reference proteome</keyword>
<evidence type="ECO:0000256" key="20">
    <source>
        <dbReference type="ARBA" id="ARBA00048792"/>
    </source>
</evidence>
<evidence type="ECO:0000256" key="3">
    <source>
        <dbReference type="ARBA" id="ARBA00004715"/>
    </source>
</evidence>
<dbReference type="GO" id="GO:0004159">
    <property type="term" value="F:dihydropyrimidine dehydrogenase (NAD+) activity"/>
    <property type="evidence" value="ECO:0007669"/>
    <property type="project" value="UniProtKB-EC"/>
</dbReference>
<dbReference type="RefSeq" id="WP_089284327.1">
    <property type="nucleotide sequence ID" value="NZ_FZOJ01000023.1"/>
</dbReference>
<dbReference type="InterPro" id="IPR013785">
    <property type="entry name" value="Aldolase_TIM"/>
</dbReference>
<dbReference type="PROSITE" id="PS00198">
    <property type="entry name" value="4FE4S_FER_1"/>
    <property type="match status" value="1"/>
</dbReference>
<sequence>MARRKDLSIEFCGVKCENPFFLSSSPVGSNYDMCKKAFDEGWGGIVYKTVGYWIPNECSPRFDATRKEGAPFIGFKNMEMISDKPTEKNLEMMYQLKKNYPDKVLVASIMGENEEEWKKLSKAVTETGADIIECNFSCPQMTTSSMGSDVGTNMELVERYSKAVSSMTHLPVLAKMTPNITLMEVAARAAIKGGATGIAAINTIKSITEIDLENFTALPIVNGKSSISGYSGKAVKPIALRFIAQMANDPALKGIPISGIGGIETWQDALEFMLLGSKNIQVTTAIMQYGYRIVEDMISGLSYWMEEKGINSLDEIIGKALPNIIPADEIDRDFKVYPKYDHDKCVGCGRCYVSCYDGGHQAIKWDEDNRKPVLDEEKCVGCGLCWIVCPIENCVTPGERKFHSFGTPRDINVIAKKAL</sequence>
<evidence type="ECO:0000256" key="21">
    <source>
        <dbReference type="ARBA" id="ARBA00048996"/>
    </source>
</evidence>
<dbReference type="EMBL" id="FZOJ01000023">
    <property type="protein sequence ID" value="SNS84130.1"/>
    <property type="molecule type" value="Genomic_DNA"/>
</dbReference>
<evidence type="ECO:0000256" key="16">
    <source>
        <dbReference type="ARBA" id="ARBA00030119"/>
    </source>
</evidence>
<keyword evidence="9" id="KW-0288">FMN</keyword>
<keyword evidence="8" id="KW-0285">Flavoprotein</keyword>
<accession>A0A239HS77</accession>
<dbReference type="FunFam" id="3.20.20.70:FF:000027">
    <property type="entry name" value="Dihydropyrimidine dehydrogenase [NADP(+)]"/>
    <property type="match status" value="1"/>
</dbReference>
<keyword evidence="13" id="KW-0411">Iron-sulfur</keyword>
<comment type="cofactor">
    <cofactor evidence="1">
        <name>FMN</name>
        <dbReference type="ChEBI" id="CHEBI:58210"/>
    </cofactor>
</comment>
<dbReference type="AlphaFoldDB" id="A0A239HS77"/>
<comment type="pathway">
    <text evidence="3">Pyrimidine metabolism; UMP biosynthesis via de novo pathway; orotate from (S)-dihydroorotate (NAD(+) route): step 1/1.</text>
</comment>
<comment type="similarity">
    <text evidence="5">Belongs to the dihydropyrimidine dehydrogenase family.</text>
</comment>
<dbReference type="GO" id="GO:0005737">
    <property type="term" value="C:cytoplasm"/>
    <property type="evidence" value="ECO:0007669"/>
    <property type="project" value="InterPro"/>
</dbReference>
<dbReference type="Proteomes" id="UP000198304">
    <property type="component" value="Unassembled WGS sequence"/>
</dbReference>
<comment type="function">
    <text evidence="22">Involved in pyrimidine base degradation. Catalyzes physiologically the reduction of uracil to 5,6-dihydrouracil (DHU) by using NADH as a specific cosubstrate. It also catalyzes the reverse reaction and the reduction of thymine to 5,6-dihydrothymine (DHT).</text>
</comment>
<evidence type="ECO:0000256" key="24">
    <source>
        <dbReference type="ARBA" id="ARBA00049728"/>
    </source>
</evidence>
<dbReference type="GO" id="GO:0004589">
    <property type="term" value="F:dihydroorotate dehydrogenase (NAD+) activity"/>
    <property type="evidence" value="ECO:0007669"/>
    <property type="project" value="UniProtKB-EC"/>
</dbReference>
<evidence type="ECO:0000256" key="23">
    <source>
        <dbReference type="ARBA" id="ARBA00049714"/>
    </source>
</evidence>
<dbReference type="OrthoDB" id="9794954at2"/>